<feature type="non-terminal residue" evidence="1">
    <location>
        <position position="53"/>
    </location>
</feature>
<protein>
    <submittedName>
        <fullName evidence="1">Swarming motility protein ybiA</fullName>
    </submittedName>
</protein>
<sequence length="53" mass="6356">MAISVFDGDEDAYWWILCTEKHFTAKSTPEEAKLTLAVTAFRGRALTWWRWWY</sequence>
<reference evidence="1 2" key="1">
    <citation type="journal article" date="2018" name="Front. Plant Sci.">
        <title>Red Clover (Trifolium pratense) and Zigzag Clover (T. medium) - A Picture of Genomic Similarities and Differences.</title>
        <authorList>
            <person name="Dluhosova J."/>
            <person name="Istvanek J."/>
            <person name="Nedelnik J."/>
            <person name="Repkova J."/>
        </authorList>
    </citation>
    <scope>NUCLEOTIDE SEQUENCE [LARGE SCALE GENOMIC DNA]</scope>
    <source>
        <strain evidence="2">cv. 10/8</strain>
        <tissue evidence="1">Leaf</tissue>
    </source>
</reference>
<evidence type="ECO:0000313" key="2">
    <source>
        <dbReference type="Proteomes" id="UP000265520"/>
    </source>
</evidence>
<comment type="caution">
    <text evidence="1">The sequence shown here is derived from an EMBL/GenBank/DDBJ whole genome shotgun (WGS) entry which is preliminary data.</text>
</comment>
<evidence type="ECO:0000313" key="1">
    <source>
        <dbReference type="EMBL" id="MCI96335.1"/>
    </source>
</evidence>
<proteinExistence type="predicted"/>
<organism evidence="1 2">
    <name type="scientific">Trifolium medium</name>
    <dbReference type="NCBI Taxonomy" id="97028"/>
    <lineage>
        <taxon>Eukaryota</taxon>
        <taxon>Viridiplantae</taxon>
        <taxon>Streptophyta</taxon>
        <taxon>Embryophyta</taxon>
        <taxon>Tracheophyta</taxon>
        <taxon>Spermatophyta</taxon>
        <taxon>Magnoliopsida</taxon>
        <taxon>eudicotyledons</taxon>
        <taxon>Gunneridae</taxon>
        <taxon>Pentapetalae</taxon>
        <taxon>rosids</taxon>
        <taxon>fabids</taxon>
        <taxon>Fabales</taxon>
        <taxon>Fabaceae</taxon>
        <taxon>Papilionoideae</taxon>
        <taxon>50 kb inversion clade</taxon>
        <taxon>NPAAA clade</taxon>
        <taxon>Hologalegina</taxon>
        <taxon>IRL clade</taxon>
        <taxon>Trifolieae</taxon>
        <taxon>Trifolium</taxon>
    </lineage>
</organism>
<dbReference type="EMBL" id="LXQA011412070">
    <property type="protein sequence ID" value="MCI96335.1"/>
    <property type="molecule type" value="Genomic_DNA"/>
</dbReference>
<dbReference type="Proteomes" id="UP000265520">
    <property type="component" value="Unassembled WGS sequence"/>
</dbReference>
<accession>A0A392WBW9</accession>
<keyword evidence="2" id="KW-1185">Reference proteome</keyword>
<name>A0A392WBW9_9FABA</name>
<dbReference type="AlphaFoldDB" id="A0A392WBW9"/>